<reference evidence="4 5" key="1">
    <citation type="journal article" date="2015" name="Fungal Genet. Biol.">
        <title>Evolution of novel wood decay mechanisms in Agaricales revealed by the genome sequences of Fistulina hepatica and Cylindrobasidium torrendii.</title>
        <authorList>
            <person name="Floudas D."/>
            <person name="Held B.W."/>
            <person name="Riley R."/>
            <person name="Nagy L.G."/>
            <person name="Koehler G."/>
            <person name="Ransdell A.S."/>
            <person name="Younus H."/>
            <person name="Chow J."/>
            <person name="Chiniquy J."/>
            <person name="Lipzen A."/>
            <person name="Tritt A."/>
            <person name="Sun H."/>
            <person name="Haridas S."/>
            <person name="LaButti K."/>
            <person name="Ohm R.A."/>
            <person name="Kues U."/>
            <person name="Blanchette R.A."/>
            <person name="Grigoriev I.V."/>
            <person name="Minto R.E."/>
            <person name="Hibbett D.S."/>
        </authorList>
    </citation>
    <scope>NUCLEOTIDE SEQUENCE [LARGE SCALE GENOMIC DNA]</scope>
    <source>
        <strain evidence="4 5">ATCC 64428</strain>
    </source>
</reference>
<accession>A0A0D7A7K4</accession>
<evidence type="ECO:0000313" key="4">
    <source>
        <dbReference type="EMBL" id="KIY46339.1"/>
    </source>
</evidence>
<dbReference type="Gene3D" id="3.30.190.20">
    <property type="match status" value="1"/>
</dbReference>
<dbReference type="PANTHER" id="PTHR36427">
    <property type="entry name" value="54S RIBOSOMAL PROTEIN L1, MITOCHONDRIAL"/>
    <property type="match status" value="1"/>
</dbReference>
<dbReference type="InterPro" id="IPR016095">
    <property type="entry name" value="Ribosomal_uL1_3-a/b-sand"/>
</dbReference>
<dbReference type="GO" id="GO:0005762">
    <property type="term" value="C:mitochondrial large ribosomal subunit"/>
    <property type="evidence" value="ECO:0007669"/>
    <property type="project" value="TreeGrafter"/>
</dbReference>
<dbReference type="OrthoDB" id="1747252at2759"/>
<dbReference type="SUPFAM" id="SSF56808">
    <property type="entry name" value="Ribosomal protein L1"/>
    <property type="match status" value="1"/>
</dbReference>
<dbReference type="PIRSF" id="PIRSF002155">
    <property type="entry name" value="Ribosomal_L1"/>
    <property type="match status" value="1"/>
</dbReference>
<gene>
    <name evidence="4" type="ORF">FISHEDRAFT_66502</name>
</gene>
<dbReference type="GO" id="GO:0006412">
    <property type="term" value="P:translation"/>
    <property type="evidence" value="ECO:0007669"/>
    <property type="project" value="InterPro"/>
</dbReference>
<organism evidence="4 5">
    <name type="scientific">Fistulina hepatica ATCC 64428</name>
    <dbReference type="NCBI Taxonomy" id="1128425"/>
    <lineage>
        <taxon>Eukaryota</taxon>
        <taxon>Fungi</taxon>
        <taxon>Dikarya</taxon>
        <taxon>Basidiomycota</taxon>
        <taxon>Agaricomycotina</taxon>
        <taxon>Agaricomycetes</taxon>
        <taxon>Agaricomycetidae</taxon>
        <taxon>Agaricales</taxon>
        <taxon>Fistulinaceae</taxon>
        <taxon>Fistulina</taxon>
    </lineage>
</organism>
<dbReference type="CDD" id="cd00403">
    <property type="entry name" value="Ribosomal_L1"/>
    <property type="match status" value="1"/>
</dbReference>
<dbReference type="Proteomes" id="UP000054144">
    <property type="component" value="Unassembled WGS sequence"/>
</dbReference>
<dbReference type="Gene3D" id="3.40.50.790">
    <property type="match status" value="1"/>
</dbReference>
<sequence length="235" mass="25331">MAAAKVEAAKESLPLNEAIKVLRSTEVAYPNTAYHLFVKTQVGNGVAVPKGRITWPRDAKPKAEETIVVFAEGKQAGDAKRAGATKVGGMELVEDILNSKVRPTTVLCTSALIKPITPKLGRFLGPMGLMPSTRRGTVTDDVGGYIRRLQGSSEWRADKTGNIRTTVAMMHFPANDVVKNFRHFIQSLKEATGHVADKSSSARRNKAASPKPVTPILRVLLGSKHGPTIRISDAL</sequence>
<evidence type="ECO:0000256" key="2">
    <source>
        <dbReference type="ARBA" id="ARBA00022980"/>
    </source>
</evidence>
<dbReference type="InterPro" id="IPR028364">
    <property type="entry name" value="Ribosomal_uL1/biogenesis"/>
</dbReference>
<dbReference type="GO" id="GO:0003723">
    <property type="term" value="F:RNA binding"/>
    <property type="evidence" value="ECO:0007669"/>
    <property type="project" value="InterPro"/>
</dbReference>
<dbReference type="InterPro" id="IPR002143">
    <property type="entry name" value="Ribosomal_uL1"/>
</dbReference>
<keyword evidence="2 4" id="KW-0689">Ribosomal protein</keyword>
<evidence type="ECO:0000313" key="5">
    <source>
        <dbReference type="Proteomes" id="UP000054144"/>
    </source>
</evidence>
<evidence type="ECO:0000256" key="1">
    <source>
        <dbReference type="ARBA" id="ARBA00010531"/>
    </source>
</evidence>
<dbReference type="PANTHER" id="PTHR36427:SF3">
    <property type="entry name" value="LARGE RIBOSOMAL SUBUNIT PROTEIN UL1M"/>
    <property type="match status" value="1"/>
</dbReference>
<proteinExistence type="inferred from homology"/>
<name>A0A0D7A7K4_9AGAR</name>
<dbReference type="GO" id="GO:0003735">
    <property type="term" value="F:structural constituent of ribosome"/>
    <property type="evidence" value="ECO:0007669"/>
    <property type="project" value="InterPro"/>
</dbReference>
<protein>
    <submittedName>
        <fullName evidence="4">Ribosomal protein L1</fullName>
    </submittedName>
</protein>
<dbReference type="AlphaFoldDB" id="A0A0D7A7K4"/>
<comment type="similarity">
    <text evidence="1">Belongs to the universal ribosomal protein uL1 family.</text>
</comment>
<dbReference type="InterPro" id="IPR023674">
    <property type="entry name" value="Ribosomal_uL1-like"/>
</dbReference>
<dbReference type="Pfam" id="PF00687">
    <property type="entry name" value="Ribosomal_L1"/>
    <property type="match status" value="1"/>
</dbReference>
<evidence type="ECO:0000256" key="3">
    <source>
        <dbReference type="ARBA" id="ARBA00023274"/>
    </source>
</evidence>
<keyword evidence="5" id="KW-1185">Reference proteome</keyword>
<dbReference type="EMBL" id="KN882035">
    <property type="protein sequence ID" value="KIY46339.1"/>
    <property type="molecule type" value="Genomic_DNA"/>
</dbReference>
<keyword evidence="3" id="KW-0687">Ribonucleoprotein</keyword>